<feature type="transmembrane region" description="Helical" evidence="5">
    <location>
        <begin position="21"/>
        <end position="43"/>
    </location>
</feature>
<evidence type="ECO:0000256" key="2">
    <source>
        <dbReference type="ARBA" id="ARBA00022630"/>
    </source>
</evidence>
<evidence type="ECO:0000256" key="1">
    <source>
        <dbReference type="ARBA" id="ARBA00010139"/>
    </source>
</evidence>
<dbReference type="EMBL" id="CP017708">
    <property type="protein sequence ID" value="AOY82905.1"/>
    <property type="molecule type" value="Genomic_DNA"/>
</dbReference>
<dbReference type="Pfam" id="PF00743">
    <property type="entry name" value="FMO-like"/>
    <property type="match status" value="1"/>
</dbReference>
<organism evidence="6 7">
    <name type="scientific">Moorena producens (strain JHB)</name>
    <dbReference type="NCBI Taxonomy" id="1454205"/>
    <lineage>
        <taxon>Bacteria</taxon>
        <taxon>Bacillati</taxon>
        <taxon>Cyanobacteriota</taxon>
        <taxon>Cyanophyceae</taxon>
        <taxon>Coleofasciculales</taxon>
        <taxon>Coleofasciculaceae</taxon>
        <taxon>Moorena</taxon>
    </lineage>
</organism>
<dbReference type="GO" id="GO:0050660">
    <property type="term" value="F:flavin adenine dinucleotide binding"/>
    <property type="evidence" value="ECO:0007669"/>
    <property type="project" value="InterPro"/>
</dbReference>
<evidence type="ECO:0000256" key="4">
    <source>
        <dbReference type="ARBA" id="ARBA00023002"/>
    </source>
</evidence>
<keyword evidence="5" id="KW-0812">Transmembrane</keyword>
<gene>
    <name evidence="6" type="ORF">BJP36_26335</name>
</gene>
<dbReference type="Proteomes" id="UP000176944">
    <property type="component" value="Chromosome"/>
</dbReference>
<dbReference type="GO" id="GO:0050661">
    <property type="term" value="F:NADP binding"/>
    <property type="evidence" value="ECO:0007669"/>
    <property type="project" value="InterPro"/>
</dbReference>
<evidence type="ECO:0000256" key="3">
    <source>
        <dbReference type="ARBA" id="ARBA00022827"/>
    </source>
</evidence>
<feature type="transmembrane region" description="Helical" evidence="5">
    <location>
        <begin position="49"/>
        <end position="66"/>
    </location>
</feature>
<keyword evidence="4" id="KW-0560">Oxidoreductase</keyword>
<keyword evidence="5" id="KW-0472">Membrane</keyword>
<proteinExistence type="inferred from homology"/>
<dbReference type="AlphaFoldDB" id="A0A1D9G5Z0"/>
<dbReference type="PRINTS" id="PR00419">
    <property type="entry name" value="ADXRDTASE"/>
</dbReference>
<dbReference type="Gene3D" id="3.50.50.60">
    <property type="entry name" value="FAD/NAD(P)-binding domain"/>
    <property type="match status" value="1"/>
</dbReference>
<accession>A0A1D9G5Z0</accession>
<keyword evidence="3" id="KW-0274">FAD</keyword>
<name>A0A1D9G5Z0_MOOP1</name>
<evidence type="ECO:0000256" key="5">
    <source>
        <dbReference type="SAM" id="Phobius"/>
    </source>
</evidence>
<dbReference type="GO" id="GO:0004499">
    <property type="term" value="F:N,N-dimethylaniline monooxygenase activity"/>
    <property type="evidence" value="ECO:0007669"/>
    <property type="project" value="InterPro"/>
</dbReference>
<evidence type="ECO:0000313" key="6">
    <source>
        <dbReference type="EMBL" id="AOY82905.1"/>
    </source>
</evidence>
<dbReference type="InterPro" id="IPR036188">
    <property type="entry name" value="FAD/NAD-bd_sf"/>
</dbReference>
<keyword evidence="2" id="KW-0285">Flavoprotein</keyword>
<sequence length="165" mass="18570">MQLATRRTPWWNLVVAKLIDWTIFIVALFPLPLALVSSVFLVISGGSVLLKWMVGVFWLWIGLFIIDQFRFLSLNKKLSIEPALKCSEQRRSVIVIGAGPIGIAVVKECIEQGLEVQCFEQKDNIGGVFRPNREFPNRSTLSLDWTWCFSNIIGNDNEASANASN</sequence>
<protein>
    <submittedName>
        <fullName evidence="6">Uncharacterized protein</fullName>
    </submittedName>
</protein>
<keyword evidence="5" id="KW-1133">Transmembrane helix</keyword>
<evidence type="ECO:0000313" key="7">
    <source>
        <dbReference type="Proteomes" id="UP000176944"/>
    </source>
</evidence>
<comment type="similarity">
    <text evidence="1">Belongs to the FAD-binding monooxygenase family.</text>
</comment>
<dbReference type="InterPro" id="IPR020946">
    <property type="entry name" value="Flavin_mOase-like"/>
</dbReference>
<dbReference type="SUPFAM" id="SSF51905">
    <property type="entry name" value="FAD/NAD(P)-binding domain"/>
    <property type="match status" value="1"/>
</dbReference>
<reference evidence="7" key="1">
    <citation type="submission" date="2016-10" db="EMBL/GenBank/DDBJ databases">
        <title>Comparative genomics uncovers the prolific and rare metabolic potential of the cyanobacterial genus Moorea.</title>
        <authorList>
            <person name="Leao T."/>
            <person name="Castelao G."/>
            <person name="Korobeynikov A."/>
            <person name="Monroe E.A."/>
            <person name="Podell S."/>
            <person name="Glukhov E."/>
            <person name="Allen E."/>
            <person name="Gerwick W.H."/>
            <person name="Gerwick L."/>
        </authorList>
    </citation>
    <scope>NUCLEOTIDE SEQUENCE [LARGE SCALE GENOMIC DNA]</scope>
    <source>
        <strain evidence="7">JHB</strain>
    </source>
</reference>